<keyword evidence="5 6" id="KW-0819">tRNA processing</keyword>
<evidence type="ECO:0000256" key="7">
    <source>
        <dbReference type="PIRSR" id="PIRSR029256-1"/>
    </source>
</evidence>
<dbReference type="InterPro" id="IPR029028">
    <property type="entry name" value="Alpha/beta_knot_MTases"/>
</dbReference>
<evidence type="ECO:0000256" key="6">
    <source>
        <dbReference type="HAMAP-Rule" id="MF_01885"/>
    </source>
</evidence>
<dbReference type="GO" id="GO:0005737">
    <property type="term" value="C:cytoplasm"/>
    <property type="evidence" value="ECO:0007669"/>
    <property type="project" value="UniProtKB-SubCell"/>
</dbReference>
<dbReference type="EC" id="2.1.1.207" evidence="6"/>
<dbReference type="Pfam" id="PF00588">
    <property type="entry name" value="SpoU_methylase"/>
    <property type="match status" value="2"/>
</dbReference>
<protein>
    <recommendedName>
        <fullName evidence="6">tRNA (cytidine(34)-2'-O)-methyltransferase</fullName>
        <ecNumber evidence="6">2.1.1.207</ecNumber>
    </recommendedName>
    <alternativeName>
        <fullName evidence="6">tRNA (cytidine/uridine-2'-O-)-methyltransferase TrmL</fullName>
    </alternativeName>
</protein>
<feature type="domain" description="tRNA/rRNA methyltransferase SpoU type" evidence="8">
    <location>
        <begin position="2"/>
        <end position="72"/>
    </location>
</feature>
<dbReference type="HAMAP" id="MF_01885">
    <property type="entry name" value="tRNA_methyltr_TrmL"/>
    <property type="match status" value="1"/>
</dbReference>
<comment type="subcellular location">
    <subcellularLocation>
        <location evidence="6">Cytoplasm</location>
    </subcellularLocation>
</comment>
<evidence type="ECO:0000259" key="8">
    <source>
        <dbReference type="Pfam" id="PF00588"/>
    </source>
</evidence>
<dbReference type="eggNOG" id="COG0219">
    <property type="taxonomic scope" value="Bacteria"/>
</dbReference>
<dbReference type="InterPro" id="IPR016914">
    <property type="entry name" value="TrmL"/>
</dbReference>
<dbReference type="Gene3D" id="3.40.1280.10">
    <property type="match status" value="1"/>
</dbReference>
<organism evidence="9 10">
    <name type="scientific">Sideroxydans lithotrophicus (strain ES-1)</name>
    <dbReference type="NCBI Taxonomy" id="580332"/>
    <lineage>
        <taxon>Bacteria</taxon>
        <taxon>Pseudomonadati</taxon>
        <taxon>Pseudomonadota</taxon>
        <taxon>Betaproteobacteria</taxon>
        <taxon>Nitrosomonadales</taxon>
        <taxon>Gallionellaceae</taxon>
        <taxon>Sideroxydans</taxon>
    </lineage>
</organism>
<dbReference type="EMBL" id="CP001965">
    <property type="protein sequence ID" value="ADE12834.1"/>
    <property type="molecule type" value="Genomic_DNA"/>
</dbReference>
<proteinExistence type="inferred from homology"/>
<dbReference type="KEGG" id="slt:Slit_2609"/>
<feature type="binding site" evidence="6 7">
    <location>
        <position position="156"/>
    </location>
    <ligand>
        <name>S-adenosyl-L-methionine</name>
        <dbReference type="ChEBI" id="CHEBI:59789"/>
    </ligand>
</feature>
<evidence type="ECO:0000313" key="9">
    <source>
        <dbReference type="EMBL" id="ADE12834.1"/>
    </source>
</evidence>
<keyword evidence="2 6" id="KW-0489">Methyltransferase</keyword>
<keyword evidence="4 6" id="KW-0949">S-adenosyl-L-methionine</keyword>
<keyword evidence="3 6" id="KW-0808">Transferase</keyword>
<reference evidence="9 10" key="1">
    <citation type="submission" date="2010-03" db="EMBL/GenBank/DDBJ databases">
        <title>Complete sequence of Sideroxydans lithotrophicus ES-1.</title>
        <authorList>
            <consortium name="US DOE Joint Genome Institute"/>
            <person name="Lucas S."/>
            <person name="Copeland A."/>
            <person name="Lapidus A."/>
            <person name="Cheng J.-F."/>
            <person name="Bruce D."/>
            <person name="Goodwin L."/>
            <person name="Pitluck S."/>
            <person name="Munk A.C."/>
            <person name="Detter J.C."/>
            <person name="Han C."/>
            <person name="Tapia R."/>
            <person name="Larimer F."/>
            <person name="Land M."/>
            <person name="Hauser L."/>
            <person name="Kyrpides N."/>
            <person name="Ivanova N."/>
            <person name="Emerson D."/>
            <person name="Woyke T."/>
        </authorList>
    </citation>
    <scope>NUCLEOTIDE SEQUENCE [LARGE SCALE GENOMIC DNA]</scope>
    <source>
        <strain evidence="9 10">ES-1</strain>
    </source>
</reference>
<dbReference type="STRING" id="580332.Slit_2609"/>
<keyword evidence="10" id="KW-1185">Reference proteome</keyword>
<comment type="subunit">
    <text evidence="6">Homodimer.</text>
</comment>
<feature type="domain" description="tRNA/rRNA methyltransferase SpoU type" evidence="8">
    <location>
        <begin position="94"/>
        <end position="168"/>
    </location>
</feature>
<name>D5CND7_SIDLE</name>
<dbReference type="PANTHER" id="PTHR42971">
    <property type="entry name" value="TRNA (CYTIDINE(34)-2'-O)-METHYLTRANSFERASE"/>
    <property type="match status" value="1"/>
</dbReference>
<comment type="function">
    <text evidence="6">Methylates the ribose at the nucleotide 34 wobble position in the two leucyl isoacceptors tRNA(Leu)(CmAA) and tRNA(Leu)(cmnm5UmAA). Catalyzes the methyl transfer from S-adenosyl-L-methionine to the 2'-OH of the wobble nucleotide.</text>
</comment>
<dbReference type="Proteomes" id="UP000001625">
    <property type="component" value="Chromosome"/>
</dbReference>
<dbReference type="CDD" id="cd18094">
    <property type="entry name" value="SpoU-like_TrmL"/>
    <property type="match status" value="1"/>
</dbReference>
<evidence type="ECO:0000256" key="1">
    <source>
        <dbReference type="ARBA" id="ARBA00022490"/>
    </source>
</evidence>
<comment type="similarity">
    <text evidence="6">Belongs to the class IV-like SAM-binding methyltransferase superfamily. RNA methyltransferase TrmH family. TrmL subfamily.</text>
</comment>
<dbReference type="GO" id="GO:0002131">
    <property type="term" value="P:wobble position cytosine ribose methylation"/>
    <property type="evidence" value="ECO:0007669"/>
    <property type="project" value="TreeGrafter"/>
</dbReference>
<evidence type="ECO:0000256" key="3">
    <source>
        <dbReference type="ARBA" id="ARBA00022679"/>
    </source>
</evidence>
<dbReference type="GO" id="GO:0141102">
    <property type="term" value="F:tRNA (5-carboxymethylaminomethyluridine(34)-2'-O)-methyltransferase activity"/>
    <property type="evidence" value="ECO:0007669"/>
    <property type="project" value="RHEA"/>
</dbReference>
<sequence>MFNVILYQPEIPPNTGNVIRLCANTGAHLHLIRPLGFDLDDKNLRRAGLDYHEYASVRVYDTLVECLDTLPLATALPHPNPPPGGEGTSVSLRELADTRRAFAFTTKGSHPFNEVRYQPGDAFLFGPESRGLPAEVLAAFVPERRLRLPMLPDNRSLNLSNTVAVTVYEAWRQCGYGGSQSNSLPG</sequence>
<keyword evidence="1 6" id="KW-0963">Cytoplasm</keyword>
<dbReference type="AlphaFoldDB" id="D5CND7"/>
<feature type="binding site" evidence="6 7">
    <location>
        <position position="148"/>
    </location>
    <ligand>
        <name>S-adenosyl-L-methionine</name>
        <dbReference type="ChEBI" id="CHEBI:59789"/>
    </ligand>
</feature>
<comment type="caution">
    <text evidence="6">Lacks conserved residue(s) required for the propagation of feature annotation.</text>
</comment>
<evidence type="ECO:0000313" key="10">
    <source>
        <dbReference type="Proteomes" id="UP000001625"/>
    </source>
</evidence>
<dbReference type="GO" id="GO:0002132">
    <property type="term" value="P:wobble position uridine ribose methylation"/>
    <property type="evidence" value="ECO:0007669"/>
    <property type="project" value="TreeGrafter"/>
</dbReference>
<dbReference type="GO" id="GO:0003723">
    <property type="term" value="F:RNA binding"/>
    <property type="evidence" value="ECO:0007669"/>
    <property type="project" value="InterPro"/>
</dbReference>
<dbReference type="InterPro" id="IPR029026">
    <property type="entry name" value="tRNA_m1G_MTases_N"/>
</dbReference>
<evidence type="ECO:0000256" key="2">
    <source>
        <dbReference type="ARBA" id="ARBA00022603"/>
    </source>
</evidence>
<dbReference type="InterPro" id="IPR001537">
    <property type="entry name" value="SpoU_MeTrfase"/>
</dbReference>
<comment type="catalytic activity">
    <reaction evidence="6">
        <text>cytidine(34) in tRNA + S-adenosyl-L-methionine = 2'-O-methylcytidine(34) in tRNA + S-adenosyl-L-homocysteine + H(+)</text>
        <dbReference type="Rhea" id="RHEA:43084"/>
        <dbReference type="Rhea" id="RHEA-COMP:10331"/>
        <dbReference type="Rhea" id="RHEA-COMP:10332"/>
        <dbReference type="ChEBI" id="CHEBI:15378"/>
        <dbReference type="ChEBI" id="CHEBI:57856"/>
        <dbReference type="ChEBI" id="CHEBI:59789"/>
        <dbReference type="ChEBI" id="CHEBI:74495"/>
        <dbReference type="ChEBI" id="CHEBI:82748"/>
        <dbReference type="EC" id="2.1.1.207"/>
    </reaction>
</comment>
<dbReference type="OrthoDB" id="9789043at2"/>
<accession>D5CND7</accession>
<evidence type="ECO:0000256" key="5">
    <source>
        <dbReference type="ARBA" id="ARBA00022694"/>
    </source>
</evidence>
<dbReference type="HOGENOM" id="CLU_110125_1_0_4"/>
<dbReference type="RefSeq" id="WP_013030732.1">
    <property type="nucleotide sequence ID" value="NC_013959.1"/>
</dbReference>
<dbReference type="PANTHER" id="PTHR42971:SF1">
    <property type="entry name" value="TRNA (CYTIDINE(34)-2'-O)-METHYLTRANSFERASE"/>
    <property type="match status" value="1"/>
</dbReference>
<comment type="catalytic activity">
    <reaction evidence="6">
        <text>5-carboxymethylaminomethyluridine(34) in tRNA(Leu) + S-adenosyl-L-methionine = 5-carboxymethylaminomethyl-2'-O-methyluridine(34) in tRNA(Leu) + S-adenosyl-L-homocysteine + H(+)</text>
        <dbReference type="Rhea" id="RHEA:43088"/>
        <dbReference type="Rhea" id="RHEA-COMP:10333"/>
        <dbReference type="Rhea" id="RHEA-COMP:10334"/>
        <dbReference type="ChEBI" id="CHEBI:15378"/>
        <dbReference type="ChEBI" id="CHEBI:57856"/>
        <dbReference type="ChEBI" id="CHEBI:59789"/>
        <dbReference type="ChEBI" id="CHEBI:74508"/>
        <dbReference type="ChEBI" id="CHEBI:74511"/>
        <dbReference type="EC" id="2.1.1.207"/>
    </reaction>
</comment>
<feature type="binding site" evidence="6 7">
    <location>
        <position position="126"/>
    </location>
    <ligand>
        <name>S-adenosyl-L-methionine</name>
        <dbReference type="ChEBI" id="CHEBI:59789"/>
    </ligand>
</feature>
<evidence type="ECO:0000256" key="4">
    <source>
        <dbReference type="ARBA" id="ARBA00022691"/>
    </source>
</evidence>
<dbReference type="SUPFAM" id="SSF75217">
    <property type="entry name" value="alpha/beta knot"/>
    <property type="match status" value="1"/>
</dbReference>
<gene>
    <name evidence="6" type="primary">trmL</name>
    <name evidence="9" type="ordered locus">Slit_2609</name>
</gene>
<dbReference type="GO" id="GO:0141098">
    <property type="term" value="F:tRNA (cytidine(34)-2'-O)-methyltransferase activity"/>
    <property type="evidence" value="ECO:0007669"/>
    <property type="project" value="RHEA"/>
</dbReference>
<dbReference type="PIRSF" id="PIRSF029256">
    <property type="entry name" value="SpoU_TrmH_prd"/>
    <property type="match status" value="1"/>
</dbReference>